<sequence>MAEQHPLPLRHTTNEIGLNLFIQCKYTRRIWTLVANWLAYQQLTPSQWWPSSTVQEWYEMLAKCPGLPKEGTHTLIL</sequence>
<gene>
    <name evidence="1" type="ORF">E2562_021788</name>
</gene>
<accession>A0A6G1EN69</accession>
<comment type="caution">
    <text evidence="1">The sequence shown here is derived from an EMBL/GenBank/DDBJ whole genome shotgun (WGS) entry which is preliminary data.</text>
</comment>
<dbReference type="EMBL" id="SPHZ02000003">
    <property type="protein sequence ID" value="KAF0926072.1"/>
    <property type="molecule type" value="Genomic_DNA"/>
</dbReference>
<evidence type="ECO:0000313" key="1">
    <source>
        <dbReference type="EMBL" id="KAF0926072.1"/>
    </source>
</evidence>
<evidence type="ECO:0000313" key="2">
    <source>
        <dbReference type="Proteomes" id="UP000479710"/>
    </source>
</evidence>
<reference evidence="1 2" key="1">
    <citation type="submission" date="2019-11" db="EMBL/GenBank/DDBJ databases">
        <title>Whole genome sequence of Oryza granulata.</title>
        <authorList>
            <person name="Li W."/>
        </authorList>
    </citation>
    <scope>NUCLEOTIDE SEQUENCE [LARGE SCALE GENOMIC DNA]</scope>
    <source>
        <strain evidence="2">cv. Menghai</strain>
        <tissue evidence="1">Leaf</tissue>
    </source>
</reference>
<organism evidence="1 2">
    <name type="scientific">Oryza meyeriana var. granulata</name>
    <dbReference type="NCBI Taxonomy" id="110450"/>
    <lineage>
        <taxon>Eukaryota</taxon>
        <taxon>Viridiplantae</taxon>
        <taxon>Streptophyta</taxon>
        <taxon>Embryophyta</taxon>
        <taxon>Tracheophyta</taxon>
        <taxon>Spermatophyta</taxon>
        <taxon>Magnoliopsida</taxon>
        <taxon>Liliopsida</taxon>
        <taxon>Poales</taxon>
        <taxon>Poaceae</taxon>
        <taxon>BOP clade</taxon>
        <taxon>Oryzoideae</taxon>
        <taxon>Oryzeae</taxon>
        <taxon>Oryzinae</taxon>
        <taxon>Oryza</taxon>
        <taxon>Oryza meyeriana</taxon>
    </lineage>
</organism>
<dbReference type="AlphaFoldDB" id="A0A6G1EN69"/>
<dbReference type="OrthoDB" id="692410at2759"/>
<proteinExistence type="predicted"/>
<dbReference type="Proteomes" id="UP000479710">
    <property type="component" value="Unassembled WGS sequence"/>
</dbReference>
<keyword evidence="2" id="KW-1185">Reference proteome</keyword>
<protein>
    <submittedName>
        <fullName evidence="1">Uncharacterized protein</fullName>
    </submittedName>
</protein>
<name>A0A6G1EN69_9ORYZ</name>